<evidence type="ECO:0008006" key="4">
    <source>
        <dbReference type="Google" id="ProtNLM"/>
    </source>
</evidence>
<dbReference type="AlphaFoldDB" id="A0AA88RCF4"/>
<comment type="caution">
    <text evidence="2">The sequence shown here is derived from an EMBL/GenBank/DDBJ whole genome shotgun (WGS) entry which is preliminary data.</text>
</comment>
<dbReference type="EMBL" id="JAVXUO010001311">
    <property type="protein sequence ID" value="KAK2983603.1"/>
    <property type="molecule type" value="Genomic_DNA"/>
</dbReference>
<dbReference type="PANTHER" id="PTHR31852">
    <property type="entry name" value="LATE EMBRYOGENESIS ABUNDANT (LEA) HYDROXYPROLINE-RICH GLYCOPROTEIN FAMILY"/>
    <property type="match status" value="1"/>
</dbReference>
<gene>
    <name evidence="2" type="ORF">RJ640_023137</name>
</gene>
<organism evidence="2 3">
    <name type="scientific">Escallonia rubra</name>
    <dbReference type="NCBI Taxonomy" id="112253"/>
    <lineage>
        <taxon>Eukaryota</taxon>
        <taxon>Viridiplantae</taxon>
        <taxon>Streptophyta</taxon>
        <taxon>Embryophyta</taxon>
        <taxon>Tracheophyta</taxon>
        <taxon>Spermatophyta</taxon>
        <taxon>Magnoliopsida</taxon>
        <taxon>eudicotyledons</taxon>
        <taxon>Gunneridae</taxon>
        <taxon>Pentapetalae</taxon>
        <taxon>asterids</taxon>
        <taxon>campanulids</taxon>
        <taxon>Escalloniales</taxon>
        <taxon>Escalloniaceae</taxon>
        <taxon>Escallonia</taxon>
    </lineage>
</organism>
<name>A0AA88RCF4_9ASTE</name>
<feature type="transmembrane region" description="Helical" evidence="1">
    <location>
        <begin position="20"/>
        <end position="42"/>
    </location>
</feature>
<keyword evidence="3" id="KW-1185">Reference proteome</keyword>
<dbReference type="Proteomes" id="UP001187471">
    <property type="component" value="Unassembled WGS sequence"/>
</dbReference>
<evidence type="ECO:0000313" key="3">
    <source>
        <dbReference type="Proteomes" id="UP001187471"/>
    </source>
</evidence>
<dbReference type="InterPro" id="IPR055301">
    <property type="entry name" value="Lea14-like_2"/>
</dbReference>
<accession>A0AA88RCF4</accession>
<keyword evidence="1" id="KW-0812">Transmembrane</keyword>
<sequence length="137" mass="15568">MVEAGAYASHDRHSKRKKYIIYGIAFVIFQTIVMTVAALTIMKFKNPKFRVRSTQFVGTFDVGTAANPSFNIAMNAQLGVKNNNFGPFKYENTTVDFYYRGTKVLYRNMASGRLVLTSMSKMRGQVDLMKLEVLEKD</sequence>
<evidence type="ECO:0000256" key="1">
    <source>
        <dbReference type="SAM" id="Phobius"/>
    </source>
</evidence>
<keyword evidence="1" id="KW-1133">Transmembrane helix</keyword>
<evidence type="ECO:0000313" key="2">
    <source>
        <dbReference type="EMBL" id="KAK2983603.1"/>
    </source>
</evidence>
<protein>
    <recommendedName>
        <fullName evidence="4">Late embryogenesis abundant protein LEA-2 subgroup domain-containing protein</fullName>
    </recommendedName>
</protein>
<reference evidence="2" key="1">
    <citation type="submission" date="2022-12" db="EMBL/GenBank/DDBJ databases">
        <title>Draft genome assemblies for two species of Escallonia (Escalloniales).</title>
        <authorList>
            <person name="Chanderbali A."/>
            <person name="Dervinis C."/>
            <person name="Anghel I."/>
            <person name="Soltis D."/>
            <person name="Soltis P."/>
            <person name="Zapata F."/>
        </authorList>
    </citation>
    <scope>NUCLEOTIDE SEQUENCE</scope>
    <source>
        <strain evidence="2">UCBG92.1500</strain>
        <tissue evidence="2">Leaf</tissue>
    </source>
</reference>
<proteinExistence type="predicted"/>
<keyword evidence="1" id="KW-0472">Membrane</keyword>